<accession>A0A7W9B3V2</accession>
<dbReference type="InterPro" id="IPR016163">
    <property type="entry name" value="Ald_DH_C"/>
</dbReference>
<dbReference type="InterPro" id="IPR029510">
    <property type="entry name" value="Ald_DH_CS_GLU"/>
</dbReference>
<evidence type="ECO:0000313" key="7">
    <source>
        <dbReference type="Proteomes" id="UP000537161"/>
    </source>
</evidence>
<comment type="caution">
    <text evidence="6">The sequence shown here is derived from an EMBL/GenBank/DDBJ whole genome shotgun (WGS) entry which is preliminary data.</text>
</comment>
<evidence type="ECO:0000259" key="5">
    <source>
        <dbReference type="Pfam" id="PF00171"/>
    </source>
</evidence>
<dbReference type="Pfam" id="PF00171">
    <property type="entry name" value="Aldedh"/>
    <property type="match status" value="1"/>
</dbReference>
<reference evidence="6 7" key="1">
    <citation type="submission" date="2020-08" db="EMBL/GenBank/DDBJ databases">
        <title>Genomic Encyclopedia of Type Strains, Phase IV (KMG-IV): sequencing the most valuable type-strain genomes for metagenomic binning, comparative biology and taxonomic classification.</title>
        <authorList>
            <person name="Goeker M."/>
        </authorList>
    </citation>
    <scope>NUCLEOTIDE SEQUENCE [LARGE SCALE GENOMIC DNA]</scope>
    <source>
        <strain evidence="6 7">DSM 27163</strain>
    </source>
</reference>
<dbReference type="FunFam" id="3.40.605.10:FF:000007">
    <property type="entry name" value="NAD/NADP-dependent betaine aldehyde dehydrogenase"/>
    <property type="match status" value="1"/>
</dbReference>
<dbReference type="Gene3D" id="3.40.309.10">
    <property type="entry name" value="Aldehyde Dehydrogenase, Chain A, domain 2"/>
    <property type="match status" value="1"/>
</dbReference>
<dbReference type="EC" id="1.2.1.3" evidence="6"/>
<evidence type="ECO:0000313" key="6">
    <source>
        <dbReference type="EMBL" id="MBB5705746.1"/>
    </source>
</evidence>
<comment type="similarity">
    <text evidence="1 4">Belongs to the aldehyde dehydrogenase family.</text>
</comment>
<dbReference type="RefSeq" id="WP_184096072.1">
    <property type="nucleotide sequence ID" value="NZ_JACIJH010000002.1"/>
</dbReference>
<sequence>MQLTHFIGGKSVAADTPFASLNPSNTDETVATYPAGGAAEVDAAVEAAAAAFPAWSQASPELRSDLLDRVGTRLFAEAAALGELLAREEGKTRAEATGEVLRAARIFKYFAGEALRRHGRTLESTRPGVDAATYREAVGVFGLITPWNFPIAIPAWKAAPALAFGNTVVIKPANATPAIAHALAAIIHEATDSLKAPGGIFNLVLGQGGVGAAIADHPGIAGVSFTGSQAVGAKVGMAAMARQARVQMEMGGKNPLVILADADLDKAVAIALDGGFFQTGQRCTASSRVIVEDAIHDRFVAALAERARALKVGAALDPDTQVGPAASEQQFEQNRHYVELAQQEGGRLVAGGEALRLATPGYYMSPALIADTDPDMRINREEVFGPVVSTVRVKDYEAALALANQGNFGLSAGIVTTSLKHARHFRRNVRAGMVMVNLPTAGVDYHVPFGGTRGSSYGPREQGFAAVEYYTQMKTVYTAD</sequence>
<keyword evidence="2 4" id="KW-0560">Oxidoreductase</keyword>
<dbReference type="InterPro" id="IPR015590">
    <property type="entry name" value="Aldehyde_DH_dom"/>
</dbReference>
<name>A0A7W9B3V2_9SPHN</name>
<dbReference type="Proteomes" id="UP000537161">
    <property type="component" value="Unassembled WGS sequence"/>
</dbReference>
<dbReference type="PANTHER" id="PTHR11699">
    <property type="entry name" value="ALDEHYDE DEHYDROGENASE-RELATED"/>
    <property type="match status" value="1"/>
</dbReference>
<dbReference type="InterPro" id="IPR016160">
    <property type="entry name" value="Ald_DH_CS_CYS"/>
</dbReference>
<organism evidence="6 7">
    <name type="scientific">Sphingopyxis panaciterrulae</name>
    <dbReference type="NCBI Taxonomy" id="462372"/>
    <lineage>
        <taxon>Bacteria</taxon>
        <taxon>Pseudomonadati</taxon>
        <taxon>Pseudomonadota</taxon>
        <taxon>Alphaproteobacteria</taxon>
        <taxon>Sphingomonadales</taxon>
        <taxon>Sphingomonadaceae</taxon>
        <taxon>Sphingopyxis</taxon>
    </lineage>
</organism>
<dbReference type="EMBL" id="JACIJH010000002">
    <property type="protein sequence ID" value="MBB5705746.1"/>
    <property type="molecule type" value="Genomic_DNA"/>
</dbReference>
<dbReference type="GO" id="GO:0004029">
    <property type="term" value="F:aldehyde dehydrogenase (NAD+) activity"/>
    <property type="evidence" value="ECO:0007669"/>
    <property type="project" value="UniProtKB-EC"/>
</dbReference>
<proteinExistence type="inferred from homology"/>
<evidence type="ECO:0000256" key="1">
    <source>
        <dbReference type="ARBA" id="ARBA00009986"/>
    </source>
</evidence>
<feature type="domain" description="Aldehyde dehydrogenase" evidence="5">
    <location>
        <begin position="16"/>
        <end position="476"/>
    </location>
</feature>
<dbReference type="SUPFAM" id="SSF53720">
    <property type="entry name" value="ALDH-like"/>
    <property type="match status" value="1"/>
</dbReference>
<dbReference type="InterPro" id="IPR016162">
    <property type="entry name" value="Ald_DH_N"/>
</dbReference>
<evidence type="ECO:0000256" key="2">
    <source>
        <dbReference type="ARBA" id="ARBA00023002"/>
    </source>
</evidence>
<protein>
    <submittedName>
        <fullName evidence="6">Aldehyde dehydrogenase (NAD+)</fullName>
        <ecNumber evidence="6">1.2.1.3</ecNumber>
    </submittedName>
</protein>
<evidence type="ECO:0000256" key="3">
    <source>
        <dbReference type="PROSITE-ProRule" id="PRU10007"/>
    </source>
</evidence>
<keyword evidence="7" id="KW-1185">Reference proteome</keyword>
<gene>
    <name evidence="6" type="ORF">FHR21_001079</name>
</gene>
<dbReference type="PROSITE" id="PS00070">
    <property type="entry name" value="ALDEHYDE_DEHYDR_CYS"/>
    <property type="match status" value="1"/>
</dbReference>
<dbReference type="PROSITE" id="PS00687">
    <property type="entry name" value="ALDEHYDE_DEHYDR_GLU"/>
    <property type="match status" value="1"/>
</dbReference>
<dbReference type="Gene3D" id="3.40.605.10">
    <property type="entry name" value="Aldehyde Dehydrogenase, Chain A, domain 1"/>
    <property type="match status" value="1"/>
</dbReference>
<dbReference type="InterPro" id="IPR016161">
    <property type="entry name" value="Ald_DH/histidinol_DH"/>
</dbReference>
<dbReference type="AlphaFoldDB" id="A0A7W9B3V2"/>
<feature type="active site" evidence="3">
    <location>
        <position position="249"/>
    </location>
</feature>
<dbReference type="FunFam" id="3.40.309.10:FF:000001">
    <property type="entry name" value="Mitochondrial aldehyde dehydrogenase 2"/>
    <property type="match status" value="1"/>
</dbReference>
<evidence type="ECO:0000256" key="4">
    <source>
        <dbReference type="RuleBase" id="RU003345"/>
    </source>
</evidence>